<comment type="caution">
    <text evidence="2">The sequence shown here is derived from an EMBL/GenBank/DDBJ whole genome shotgun (WGS) entry which is preliminary data.</text>
</comment>
<dbReference type="Pfam" id="PF10067">
    <property type="entry name" value="DUF2306"/>
    <property type="match status" value="1"/>
</dbReference>
<feature type="transmembrane region" description="Helical" evidence="1">
    <location>
        <begin position="49"/>
        <end position="71"/>
    </location>
</feature>
<feature type="transmembrane region" description="Helical" evidence="1">
    <location>
        <begin position="110"/>
        <end position="133"/>
    </location>
</feature>
<gene>
    <name evidence="2" type="ORF">NF348_16705</name>
</gene>
<feature type="transmembrane region" description="Helical" evidence="1">
    <location>
        <begin position="12"/>
        <end position="29"/>
    </location>
</feature>
<keyword evidence="1" id="KW-0472">Membrane</keyword>
<keyword evidence="1" id="KW-1133">Transmembrane helix</keyword>
<evidence type="ECO:0000313" key="3">
    <source>
        <dbReference type="Proteomes" id="UP001060275"/>
    </source>
</evidence>
<evidence type="ECO:0000313" key="2">
    <source>
        <dbReference type="EMBL" id="MCP8888755.1"/>
    </source>
</evidence>
<organism evidence="2 3">
    <name type="scientific">Devosia ureilytica</name>
    <dbReference type="NCBI Taxonomy" id="2952754"/>
    <lineage>
        <taxon>Bacteria</taxon>
        <taxon>Pseudomonadati</taxon>
        <taxon>Pseudomonadota</taxon>
        <taxon>Alphaproteobacteria</taxon>
        <taxon>Hyphomicrobiales</taxon>
        <taxon>Devosiaceae</taxon>
        <taxon>Devosia</taxon>
    </lineage>
</organism>
<dbReference type="EMBL" id="JAMWDU010000006">
    <property type="protein sequence ID" value="MCP8888755.1"/>
    <property type="molecule type" value="Genomic_DNA"/>
</dbReference>
<dbReference type="InterPro" id="IPR018750">
    <property type="entry name" value="DUF2306_membrane"/>
</dbReference>
<reference evidence="2" key="1">
    <citation type="submission" date="2022-06" db="EMBL/GenBank/DDBJ databases">
        <title>Devosia sp. XJ19-45 genome assembly.</title>
        <authorList>
            <person name="Li B."/>
            <person name="Cai M."/>
            <person name="Nie G."/>
            <person name="Li W."/>
        </authorList>
    </citation>
    <scope>NUCLEOTIDE SEQUENCE</scope>
    <source>
        <strain evidence="2">XJ19-45</strain>
    </source>
</reference>
<protein>
    <submittedName>
        <fullName evidence="2">DUF2306 domain-containing protein</fullName>
    </submittedName>
</protein>
<feature type="transmembrane region" description="Helical" evidence="1">
    <location>
        <begin position="83"/>
        <end position="104"/>
    </location>
</feature>
<sequence>MIATTLGWGRNALLWILCLGVALASWRFMVGGVEATMGFVAYHAQMRPIAFFAHVVLAPVALALVPFQLWQGLRQRRPVIHRAIGRTYGIAILISGAGGLWLAITTEAGLVAALGFGLLAMSWLGTTMWGISLAMRGDRAAHRRWMIRSIALTLAAVTLRIYIPLSMALDIPFPTAYPAIAWLCWVPNLVVAEIILRWPKARRLAIA</sequence>
<dbReference type="AlphaFoldDB" id="A0A9Q4ARU3"/>
<proteinExistence type="predicted"/>
<feature type="transmembrane region" description="Helical" evidence="1">
    <location>
        <begin position="175"/>
        <end position="196"/>
    </location>
</feature>
<keyword evidence="1" id="KW-0812">Transmembrane</keyword>
<keyword evidence="3" id="KW-1185">Reference proteome</keyword>
<feature type="transmembrane region" description="Helical" evidence="1">
    <location>
        <begin position="145"/>
        <end position="163"/>
    </location>
</feature>
<name>A0A9Q4ARU3_9HYPH</name>
<accession>A0A9Q4ARU3</accession>
<dbReference type="RefSeq" id="WP_254676000.1">
    <property type="nucleotide sequence ID" value="NZ_JAMWDU010000006.1"/>
</dbReference>
<dbReference type="Proteomes" id="UP001060275">
    <property type="component" value="Unassembled WGS sequence"/>
</dbReference>
<evidence type="ECO:0000256" key="1">
    <source>
        <dbReference type="SAM" id="Phobius"/>
    </source>
</evidence>